<organism evidence="3 4">
    <name type="scientific">Colletotrichum zoysiae</name>
    <dbReference type="NCBI Taxonomy" id="1216348"/>
    <lineage>
        <taxon>Eukaryota</taxon>
        <taxon>Fungi</taxon>
        <taxon>Dikarya</taxon>
        <taxon>Ascomycota</taxon>
        <taxon>Pezizomycotina</taxon>
        <taxon>Sordariomycetes</taxon>
        <taxon>Hypocreomycetidae</taxon>
        <taxon>Glomerellales</taxon>
        <taxon>Glomerellaceae</taxon>
        <taxon>Colletotrichum</taxon>
        <taxon>Colletotrichum graminicola species complex</taxon>
    </lineage>
</organism>
<keyword evidence="2" id="KW-0812">Transmembrane</keyword>
<protein>
    <submittedName>
        <fullName evidence="3">Uncharacterized protein</fullName>
    </submittedName>
</protein>
<feature type="transmembrane region" description="Helical" evidence="2">
    <location>
        <begin position="15"/>
        <end position="33"/>
    </location>
</feature>
<evidence type="ECO:0000256" key="2">
    <source>
        <dbReference type="SAM" id="Phobius"/>
    </source>
</evidence>
<sequence>MVPSPHFYTTPHKHLLTYILSLSISLRLFLSLGNRETKRNRQIPSSGTSNRPPIIILSRKVGGQDRSR</sequence>
<keyword evidence="2" id="KW-1133">Transmembrane helix</keyword>
<keyword evidence="4" id="KW-1185">Reference proteome</keyword>
<dbReference type="EMBL" id="MU843059">
    <property type="protein sequence ID" value="KAK2022121.1"/>
    <property type="molecule type" value="Genomic_DNA"/>
</dbReference>
<accession>A0AAD9LU46</accession>
<proteinExistence type="predicted"/>
<keyword evidence="2" id="KW-0472">Membrane</keyword>
<evidence type="ECO:0000313" key="3">
    <source>
        <dbReference type="EMBL" id="KAK2022121.1"/>
    </source>
</evidence>
<evidence type="ECO:0000313" key="4">
    <source>
        <dbReference type="Proteomes" id="UP001232148"/>
    </source>
</evidence>
<feature type="region of interest" description="Disordered" evidence="1">
    <location>
        <begin position="37"/>
        <end position="68"/>
    </location>
</feature>
<reference evidence="3" key="1">
    <citation type="submission" date="2021-06" db="EMBL/GenBank/DDBJ databases">
        <title>Comparative genomics, transcriptomics and evolutionary studies reveal genomic signatures of adaptation to plant cell wall in hemibiotrophic fungi.</title>
        <authorList>
            <consortium name="DOE Joint Genome Institute"/>
            <person name="Baroncelli R."/>
            <person name="Diaz J.F."/>
            <person name="Benocci T."/>
            <person name="Peng M."/>
            <person name="Battaglia E."/>
            <person name="Haridas S."/>
            <person name="Andreopoulos W."/>
            <person name="Labutti K."/>
            <person name="Pangilinan J."/>
            <person name="Floch G.L."/>
            <person name="Makela M.R."/>
            <person name="Henrissat B."/>
            <person name="Grigoriev I.V."/>
            <person name="Crouch J.A."/>
            <person name="De Vries R.P."/>
            <person name="Sukno S.A."/>
            <person name="Thon M.R."/>
        </authorList>
    </citation>
    <scope>NUCLEOTIDE SEQUENCE</scope>
    <source>
        <strain evidence="3">MAFF235873</strain>
    </source>
</reference>
<dbReference type="AlphaFoldDB" id="A0AAD9LU46"/>
<gene>
    <name evidence="3" type="ORF">LX32DRAFT_645786</name>
</gene>
<comment type="caution">
    <text evidence="3">The sequence shown here is derived from an EMBL/GenBank/DDBJ whole genome shotgun (WGS) entry which is preliminary data.</text>
</comment>
<dbReference type="Proteomes" id="UP001232148">
    <property type="component" value="Unassembled WGS sequence"/>
</dbReference>
<evidence type="ECO:0000256" key="1">
    <source>
        <dbReference type="SAM" id="MobiDB-lite"/>
    </source>
</evidence>
<feature type="compositionally biased region" description="Polar residues" evidence="1">
    <location>
        <begin position="42"/>
        <end position="51"/>
    </location>
</feature>
<name>A0AAD9LU46_9PEZI</name>